<dbReference type="Proteomes" id="UP000516280">
    <property type="component" value="Chromosome"/>
</dbReference>
<evidence type="ECO:0000313" key="4">
    <source>
        <dbReference type="EMBL" id="QDJ27874.1"/>
    </source>
</evidence>
<evidence type="ECO:0000256" key="2">
    <source>
        <dbReference type="SAM" id="Phobius"/>
    </source>
</evidence>
<reference evidence="4 5" key="1">
    <citation type="submission" date="2016-09" db="EMBL/GenBank/DDBJ databases">
        <title>Lactic acid bacteria from MAP meat Genome sequencing and assembly.</title>
        <authorList>
            <person name="Behr J."/>
            <person name="Hilgarth M."/>
            <person name="Vogel R.F."/>
        </authorList>
    </citation>
    <scope>NUCLEOTIDE SEQUENCE [LARGE SCALE GENOMIC DNA]</scope>
    <source>
        <strain evidence="4 5">TMW21615</strain>
    </source>
</reference>
<dbReference type="EMBL" id="CP017195">
    <property type="protein sequence ID" value="QDJ27874.1"/>
    <property type="molecule type" value="Genomic_DNA"/>
</dbReference>
<proteinExistence type="inferred from homology"/>
<accession>A0A7L4WD80</accession>
<sequence>MGLIYKPSDSQGLVRALNRNIRTADEMIAGLNQASKHLVAALNNKTLSGAAYTAGKGMFSQLVLPAISRASRSLDNLKSEAKQYEGFASDAGGELLDEDKLNEQLQILQTQQATLISQINFYKQQAFSHSDNSDLKLSYIDASQQLSAYISTVSDDIQKVQDKLRKLHTFNTNVMPLFKDVSQDFKVVADAVSVITTTTFTKNGKFSISKAKTAYKLLEVGTNYKNARRFLSGTKIIKTVNADGDTVLKVGKKYLSKVGKGHIYKTGKTFEALSRLKLGDYKQFSQVFKSEFKSGVKVTENFKAWKGASKFTKLGKGLGILGTGATIFHNASNDFKGGVNGESVKKFAVNTAVDLSAGAGATALGASVGSLILPPLGTVVGVGLGILFNYGLSNYKYGQPPKTTIEQFKTGTKAITKHISDGASEITNDIGKSLSRIFW</sequence>
<name>A0A7L4WD80_9LACT</name>
<evidence type="ECO:0000259" key="3">
    <source>
        <dbReference type="PROSITE" id="PS51756"/>
    </source>
</evidence>
<keyword evidence="2" id="KW-0472">Membrane</keyword>
<evidence type="ECO:0000313" key="5">
    <source>
        <dbReference type="Proteomes" id="UP000516280"/>
    </source>
</evidence>
<keyword evidence="2" id="KW-1133">Transmembrane helix</keyword>
<evidence type="ECO:0000256" key="1">
    <source>
        <dbReference type="ARBA" id="ARBA00034117"/>
    </source>
</evidence>
<dbReference type="KEGG" id="lpaa:BHS01_04730"/>
<dbReference type="PROSITE" id="PS51756">
    <property type="entry name" value="LXG"/>
    <property type="match status" value="1"/>
</dbReference>
<feature type="transmembrane region" description="Helical" evidence="2">
    <location>
        <begin position="371"/>
        <end position="392"/>
    </location>
</feature>
<dbReference type="InterPro" id="IPR006829">
    <property type="entry name" value="LXG_dom"/>
</dbReference>
<organism evidence="4 5">
    <name type="scientific">Pseudolactococcus paracarnosus</name>
    <dbReference type="NCBI Taxonomy" id="2749962"/>
    <lineage>
        <taxon>Bacteria</taxon>
        <taxon>Bacillati</taxon>
        <taxon>Bacillota</taxon>
        <taxon>Bacilli</taxon>
        <taxon>Lactobacillales</taxon>
        <taxon>Streptococcaceae</taxon>
        <taxon>Pseudolactococcus</taxon>
    </lineage>
</organism>
<keyword evidence="2" id="KW-0812">Transmembrane</keyword>
<dbReference type="Pfam" id="PF04740">
    <property type="entry name" value="LXG"/>
    <property type="match status" value="1"/>
</dbReference>
<gene>
    <name evidence="4" type="ORF">BHS01_04730</name>
</gene>
<protein>
    <recommendedName>
        <fullName evidence="3">LXG domain-containing protein</fullName>
    </recommendedName>
</protein>
<comment type="similarity">
    <text evidence="1">In the N-terminal section; belongs to the LXG family.</text>
</comment>
<dbReference type="RefSeq" id="WP_109834681.1">
    <property type="nucleotide sequence ID" value="NZ_CP017195.1"/>
</dbReference>
<feature type="domain" description="LXG" evidence="3">
    <location>
        <begin position="1"/>
        <end position="237"/>
    </location>
</feature>
<dbReference type="AlphaFoldDB" id="A0A7L4WD80"/>